<dbReference type="Proteomes" id="UP000018144">
    <property type="component" value="Unassembled WGS sequence"/>
</dbReference>
<accession>U4KVD3</accession>
<proteinExistence type="predicted"/>
<sequence length="45" mass="5290">MIHNSSTTYDNNIIIRCNTRRQHIYFSASMDHRQSRPTSTSTTFV</sequence>
<organism evidence="1 2">
    <name type="scientific">Pyronema omphalodes (strain CBS 100304)</name>
    <name type="common">Pyronema confluens</name>
    <dbReference type="NCBI Taxonomy" id="1076935"/>
    <lineage>
        <taxon>Eukaryota</taxon>
        <taxon>Fungi</taxon>
        <taxon>Dikarya</taxon>
        <taxon>Ascomycota</taxon>
        <taxon>Pezizomycotina</taxon>
        <taxon>Pezizomycetes</taxon>
        <taxon>Pezizales</taxon>
        <taxon>Pyronemataceae</taxon>
        <taxon>Pyronema</taxon>
    </lineage>
</organism>
<evidence type="ECO:0000313" key="1">
    <source>
        <dbReference type="EMBL" id="CCX05483.1"/>
    </source>
</evidence>
<keyword evidence="2" id="KW-1185">Reference proteome</keyword>
<name>U4KVD3_PYROM</name>
<reference evidence="1 2" key="1">
    <citation type="journal article" date="2013" name="PLoS Genet.">
        <title>The genome and development-dependent transcriptomes of Pyronema confluens: a window into fungal evolution.</title>
        <authorList>
            <person name="Traeger S."/>
            <person name="Altegoer F."/>
            <person name="Freitag M."/>
            <person name="Gabaldon T."/>
            <person name="Kempken F."/>
            <person name="Kumar A."/>
            <person name="Marcet-Houben M."/>
            <person name="Poggeler S."/>
            <person name="Stajich J.E."/>
            <person name="Nowrousian M."/>
        </authorList>
    </citation>
    <scope>NUCLEOTIDE SEQUENCE [LARGE SCALE GENOMIC DNA]</scope>
    <source>
        <strain evidence="2">CBS 100304</strain>
        <tissue evidence="1">Vegetative mycelium</tissue>
    </source>
</reference>
<dbReference type="AlphaFoldDB" id="U4KVD3"/>
<evidence type="ECO:0000313" key="2">
    <source>
        <dbReference type="Proteomes" id="UP000018144"/>
    </source>
</evidence>
<gene>
    <name evidence="1" type="ORF">PCON_05070</name>
</gene>
<protein>
    <submittedName>
        <fullName evidence="1">Uncharacterized protein</fullName>
    </submittedName>
</protein>
<dbReference type="EMBL" id="HF935255">
    <property type="protein sequence ID" value="CCX05483.1"/>
    <property type="molecule type" value="Genomic_DNA"/>
</dbReference>